<keyword evidence="4" id="KW-0813">Transport</keyword>
<dbReference type="GO" id="GO:0006816">
    <property type="term" value="P:calcium ion transport"/>
    <property type="evidence" value="ECO:0007669"/>
    <property type="project" value="UniProtKB-KW"/>
</dbReference>
<keyword evidence="10" id="KW-1133">Transmembrane helix</keyword>
<proteinExistence type="inferred from homology"/>
<protein>
    <recommendedName>
        <fullName evidence="3">Store-operated calcium entry-associated regulatory factor</fullName>
    </recommendedName>
    <alternativeName>
        <fullName evidence="13">Transmembrane protein 66</fullName>
    </alternativeName>
</protein>
<evidence type="ECO:0000256" key="9">
    <source>
        <dbReference type="ARBA" id="ARBA00022837"/>
    </source>
</evidence>
<evidence type="ECO:0000256" key="1">
    <source>
        <dbReference type="ARBA" id="ARBA00004115"/>
    </source>
</evidence>
<evidence type="ECO:0000256" key="11">
    <source>
        <dbReference type="ARBA" id="ARBA00023065"/>
    </source>
</evidence>
<evidence type="ECO:0000256" key="13">
    <source>
        <dbReference type="ARBA" id="ARBA00031116"/>
    </source>
</evidence>
<dbReference type="PANTHER" id="PTHR15929:SF0">
    <property type="entry name" value="STORE-OPERATED CALCIUM ENTRY-ASSOCIATED REGULATORY FACTOR"/>
    <property type="match status" value="1"/>
</dbReference>
<evidence type="ECO:0000256" key="10">
    <source>
        <dbReference type="ARBA" id="ARBA00022989"/>
    </source>
</evidence>
<evidence type="ECO:0000256" key="2">
    <source>
        <dbReference type="ARBA" id="ARBA00006833"/>
    </source>
</evidence>
<dbReference type="InterPro" id="IPR009567">
    <property type="entry name" value="SARAF"/>
</dbReference>
<gene>
    <name evidence="14" type="ORF">B0F90DRAFT_1335682</name>
</gene>
<dbReference type="PANTHER" id="PTHR15929">
    <property type="entry name" value="STORE-OPERATED CALCIUM ENTRY-ASSOCIATED REGULATORY FACTOR"/>
    <property type="match status" value="1"/>
</dbReference>
<evidence type="ECO:0000256" key="5">
    <source>
        <dbReference type="ARBA" id="ARBA00022568"/>
    </source>
</evidence>
<dbReference type="GO" id="GO:2001256">
    <property type="term" value="P:regulation of store-operated calcium entry"/>
    <property type="evidence" value="ECO:0007669"/>
    <property type="project" value="InterPro"/>
</dbReference>
<evidence type="ECO:0000256" key="6">
    <source>
        <dbReference type="ARBA" id="ARBA00022692"/>
    </source>
</evidence>
<evidence type="ECO:0000256" key="3">
    <source>
        <dbReference type="ARBA" id="ARBA00016584"/>
    </source>
</evidence>
<organism evidence="14 15">
    <name type="scientific">Multifurca ochricompacta</name>
    <dbReference type="NCBI Taxonomy" id="376703"/>
    <lineage>
        <taxon>Eukaryota</taxon>
        <taxon>Fungi</taxon>
        <taxon>Dikarya</taxon>
        <taxon>Basidiomycota</taxon>
        <taxon>Agaricomycotina</taxon>
        <taxon>Agaricomycetes</taxon>
        <taxon>Russulales</taxon>
        <taxon>Russulaceae</taxon>
        <taxon>Multifurca</taxon>
    </lineage>
</organism>
<comment type="similarity">
    <text evidence="2">Belongs to the SARAF family.</text>
</comment>
<keyword evidence="5" id="KW-0109">Calcium transport</keyword>
<dbReference type="EMBL" id="WTXG01000008">
    <property type="protein sequence ID" value="KAI0303848.1"/>
    <property type="molecule type" value="Genomic_DNA"/>
</dbReference>
<sequence>MSRVRLADIPALTLYKGESTLSRRGQPISQLICKGKICKLFTPDVIRCVNLGGEGTEVDWKCETDLPESLRLGRIQVSCEGWLGPGDSYVLKG</sequence>
<evidence type="ECO:0000256" key="12">
    <source>
        <dbReference type="ARBA" id="ARBA00023136"/>
    </source>
</evidence>
<keyword evidence="6" id="KW-0812">Transmembrane</keyword>
<evidence type="ECO:0000313" key="15">
    <source>
        <dbReference type="Proteomes" id="UP001203297"/>
    </source>
</evidence>
<keyword evidence="11" id="KW-0406">Ion transport</keyword>
<dbReference type="Proteomes" id="UP001203297">
    <property type="component" value="Unassembled WGS sequence"/>
</dbReference>
<evidence type="ECO:0000313" key="14">
    <source>
        <dbReference type="EMBL" id="KAI0303848.1"/>
    </source>
</evidence>
<dbReference type="GO" id="GO:0005789">
    <property type="term" value="C:endoplasmic reticulum membrane"/>
    <property type="evidence" value="ECO:0007669"/>
    <property type="project" value="UniProtKB-SubCell"/>
</dbReference>
<dbReference type="AlphaFoldDB" id="A0AAD4M7L4"/>
<keyword evidence="12" id="KW-0472">Membrane</keyword>
<comment type="caution">
    <text evidence="14">The sequence shown here is derived from an EMBL/GenBank/DDBJ whole genome shotgun (WGS) entry which is preliminary data.</text>
</comment>
<keyword evidence="15" id="KW-1185">Reference proteome</keyword>
<reference evidence="14" key="1">
    <citation type="journal article" date="2022" name="New Phytol.">
        <title>Evolutionary transition to the ectomycorrhizal habit in the genomes of a hyperdiverse lineage of mushroom-forming fungi.</title>
        <authorList>
            <person name="Looney B."/>
            <person name="Miyauchi S."/>
            <person name="Morin E."/>
            <person name="Drula E."/>
            <person name="Courty P.E."/>
            <person name="Kohler A."/>
            <person name="Kuo A."/>
            <person name="LaButti K."/>
            <person name="Pangilinan J."/>
            <person name="Lipzen A."/>
            <person name="Riley R."/>
            <person name="Andreopoulos W."/>
            <person name="He G."/>
            <person name="Johnson J."/>
            <person name="Nolan M."/>
            <person name="Tritt A."/>
            <person name="Barry K.W."/>
            <person name="Grigoriev I.V."/>
            <person name="Nagy L.G."/>
            <person name="Hibbett D."/>
            <person name="Henrissat B."/>
            <person name="Matheny P.B."/>
            <person name="Labbe J."/>
            <person name="Martin F.M."/>
        </authorList>
    </citation>
    <scope>NUCLEOTIDE SEQUENCE</scope>
    <source>
        <strain evidence="14">BPL690</strain>
    </source>
</reference>
<accession>A0AAD4M7L4</accession>
<keyword evidence="7" id="KW-0732">Signal</keyword>
<name>A0AAD4M7L4_9AGAM</name>
<evidence type="ECO:0000256" key="4">
    <source>
        <dbReference type="ARBA" id="ARBA00022448"/>
    </source>
</evidence>
<evidence type="ECO:0000256" key="7">
    <source>
        <dbReference type="ARBA" id="ARBA00022729"/>
    </source>
</evidence>
<dbReference type="Pfam" id="PF06682">
    <property type="entry name" value="SARAF"/>
    <property type="match status" value="1"/>
</dbReference>
<keyword evidence="9" id="KW-0106">Calcium</keyword>
<evidence type="ECO:0000256" key="8">
    <source>
        <dbReference type="ARBA" id="ARBA00022824"/>
    </source>
</evidence>
<keyword evidence="8" id="KW-0256">Endoplasmic reticulum</keyword>
<comment type="subcellular location">
    <subcellularLocation>
        <location evidence="1">Endoplasmic reticulum membrane</location>
        <topology evidence="1">Single-pass type I membrane protein</topology>
    </subcellularLocation>
</comment>